<organism evidence="1 2">
    <name type="scientific">Microcystis aeruginosa PCC 9443</name>
    <dbReference type="NCBI Taxonomy" id="1160281"/>
    <lineage>
        <taxon>Bacteria</taxon>
        <taxon>Bacillati</taxon>
        <taxon>Cyanobacteriota</taxon>
        <taxon>Cyanophyceae</taxon>
        <taxon>Oscillatoriophycideae</taxon>
        <taxon>Chroococcales</taxon>
        <taxon>Microcystaceae</taxon>
        <taxon>Microcystis</taxon>
    </lineage>
</organism>
<gene>
    <name evidence="1" type="ORF">MICAC_2220008</name>
</gene>
<proteinExistence type="predicted"/>
<sequence>MLECEVWKKPIRFDFTPHQNKSRYCGALWAV</sequence>
<reference evidence="1 2" key="1">
    <citation type="submission" date="2012-04" db="EMBL/GenBank/DDBJ databases">
        <authorList>
            <person name="Genoscope - CEA"/>
        </authorList>
    </citation>
    <scope>NUCLEOTIDE SEQUENCE [LARGE SCALE GENOMIC DNA]</scope>
    <source>
        <strain evidence="1 2">9443</strain>
    </source>
</reference>
<dbReference type="EMBL" id="CAIJ01000138">
    <property type="protein sequence ID" value="CCI01557.1"/>
    <property type="molecule type" value="Genomic_DNA"/>
</dbReference>
<accession>I4G0U6</accession>
<evidence type="ECO:0000313" key="2">
    <source>
        <dbReference type="Proteomes" id="UP000003480"/>
    </source>
</evidence>
<dbReference type="HOGENOM" id="CLU_3397417_0_0_3"/>
<evidence type="ECO:0000313" key="1">
    <source>
        <dbReference type="EMBL" id="CCI01557.1"/>
    </source>
</evidence>
<dbReference type="Proteomes" id="UP000003480">
    <property type="component" value="Unassembled WGS sequence"/>
</dbReference>
<comment type="caution">
    <text evidence="1">The sequence shown here is derived from an EMBL/GenBank/DDBJ whole genome shotgun (WGS) entry which is preliminary data.</text>
</comment>
<dbReference type="AlphaFoldDB" id="I4G0U6"/>
<name>I4G0U6_MICAE</name>
<protein>
    <submittedName>
        <fullName evidence="1">Uncharacterized protein</fullName>
    </submittedName>
</protein>